<evidence type="ECO:0000313" key="2">
    <source>
        <dbReference type="Proteomes" id="UP001597459"/>
    </source>
</evidence>
<dbReference type="EMBL" id="JBHULX010000039">
    <property type="protein sequence ID" value="MFD2592730.1"/>
    <property type="molecule type" value="Genomic_DNA"/>
</dbReference>
<evidence type="ECO:0000313" key="1">
    <source>
        <dbReference type="EMBL" id="MFD2592730.1"/>
    </source>
</evidence>
<name>A0ABW5NAU8_9FLAO</name>
<sequence>MKYFICGFVFSMICNFQGIAQIDANSLLVIPSATTAERKGITGVQEGAIVYDTDENRLFEFTDTGWVEMLTSRNVFTGVFRITTAGVVTITDVPFRPTSITLVAHANVEDFTINADNGSTNNDRGIRNSFGTMNGFARDDGGAIAQQCIYVGGHGNSINDISRFASNTQAIGVRYGDQNGNSLGIITGAVTAFTANGFTLNVTYTNGTITNAAQNVLPTDINNEGLVVLYTAYR</sequence>
<reference evidence="2" key="1">
    <citation type="journal article" date="2019" name="Int. J. Syst. Evol. Microbiol.">
        <title>The Global Catalogue of Microorganisms (GCM) 10K type strain sequencing project: providing services to taxonomists for standard genome sequencing and annotation.</title>
        <authorList>
            <consortium name="The Broad Institute Genomics Platform"/>
            <consortium name="The Broad Institute Genome Sequencing Center for Infectious Disease"/>
            <person name="Wu L."/>
            <person name="Ma J."/>
        </authorList>
    </citation>
    <scope>NUCLEOTIDE SEQUENCE [LARGE SCALE GENOMIC DNA]</scope>
    <source>
        <strain evidence="2">KCTC 42423</strain>
    </source>
</reference>
<dbReference type="Proteomes" id="UP001597459">
    <property type="component" value="Unassembled WGS sequence"/>
</dbReference>
<gene>
    <name evidence="1" type="ORF">ACFSTE_17975</name>
</gene>
<protein>
    <submittedName>
        <fullName evidence="1">Uncharacterized protein</fullName>
    </submittedName>
</protein>
<proteinExistence type="predicted"/>
<comment type="caution">
    <text evidence="1">The sequence shown here is derived from an EMBL/GenBank/DDBJ whole genome shotgun (WGS) entry which is preliminary data.</text>
</comment>
<organism evidence="1 2">
    <name type="scientific">Aquimarina hainanensis</name>
    <dbReference type="NCBI Taxonomy" id="1578017"/>
    <lineage>
        <taxon>Bacteria</taxon>
        <taxon>Pseudomonadati</taxon>
        <taxon>Bacteroidota</taxon>
        <taxon>Flavobacteriia</taxon>
        <taxon>Flavobacteriales</taxon>
        <taxon>Flavobacteriaceae</taxon>
        <taxon>Aquimarina</taxon>
    </lineage>
</organism>
<dbReference type="RefSeq" id="WP_378254804.1">
    <property type="nucleotide sequence ID" value="NZ_JBHSJV010000001.1"/>
</dbReference>
<keyword evidence="2" id="KW-1185">Reference proteome</keyword>
<accession>A0ABW5NAU8</accession>